<sequence length="70" mass="7634">MSTCIGLLLGFLLLSNFKTCSVKQQQAGIRTVSPFKPQLSCGATRQANLEVSLSQSDLRLFARTKRAICS</sequence>
<evidence type="ECO:0000256" key="1">
    <source>
        <dbReference type="SAM" id="SignalP"/>
    </source>
</evidence>
<dbReference type="AlphaFoldDB" id="A0AAW0DUN7"/>
<evidence type="ECO:0008006" key="4">
    <source>
        <dbReference type="Google" id="ProtNLM"/>
    </source>
</evidence>
<feature type="chain" id="PRO_5043776896" description="Secreted protein" evidence="1">
    <location>
        <begin position="23"/>
        <end position="70"/>
    </location>
</feature>
<keyword evidence="3" id="KW-1185">Reference proteome</keyword>
<comment type="caution">
    <text evidence="2">The sequence shown here is derived from an EMBL/GenBank/DDBJ whole genome shotgun (WGS) entry which is preliminary data.</text>
</comment>
<evidence type="ECO:0000313" key="2">
    <source>
        <dbReference type="EMBL" id="KAK7055731.1"/>
    </source>
</evidence>
<dbReference type="Proteomes" id="UP001362999">
    <property type="component" value="Unassembled WGS sequence"/>
</dbReference>
<name>A0AAW0DUN7_9AGAR</name>
<feature type="signal peptide" evidence="1">
    <location>
        <begin position="1"/>
        <end position="22"/>
    </location>
</feature>
<evidence type="ECO:0000313" key="3">
    <source>
        <dbReference type="Proteomes" id="UP001362999"/>
    </source>
</evidence>
<proteinExistence type="predicted"/>
<keyword evidence="1" id="KW-0732">Signal</keyword>
<gene>
    <name evidence="2" type="ORF">R3P38DRAFT_1366972</name>
</gene>
<dbReference type="EMBL" id="JAWWNJ010000005">
    <property type="protein sequence ID" value="KAK7055731.1"/>
    <property type="molecule type" value="Genomic_DNA"/>
</dbReference>
<accession>A0AAW0DUN7</accession>
<protein>
    <recommendedName>
        <fullName evidence="4">Secreted protein</fullName>
    </recommendedName>
</protein>
<reference evidence="2 3" key="1">
    <citation type="journal article" date="2024" name="J Genomics">
        <title>Draft genome sequencing and assembly of Favolaschia claudopus CIRM-BRFM 2984 isolated from oak limbs.</title>
        <authorList>
            <person name="Navarro D."/>
            <person name="Drula E."/>
            <person name="Chaduli D."/>
            <person name="Cazenave R."/>
            <person name="Ahrendt S."/>
            <person name="Wang J."/>
            <person name="Lipzen A."/>
            <person name="Daum C."/>
            <person name="Barry K."/>
            <person name="Grigoriev I.V."/>
            <person name="Favel A."/>
            <person name="Rosso M.N."/>
            <person name="Martin F."/>
        </authorList>
    </citation>
    <scope>NUCLEOTIDE SEQUENCE [LARGE SCALE GENOMIC DNA]</scope>
    <source>
        <strain evidence="2 3">CIRM-BRFM 2984</strain>
    </source>
</reference>
<organism evidence="2 3">
    <name type="scientific">Favolaschia claudopus</name>
    <dbReference type="NCBI Taxonomy" id="2862362"/>
    <lineage>
        <taxon>Eukaryota</taxon>
        <taxon>Fungi</taxon>
        <taxon>Dikarya</taxon>
        <taxon>Basidiomycota</taxon>
        <taxon>Agaricomycotina</taxon>
        <taxon>Agaricomycetes</taxon>
        <taxon>Agaricomycetidae</taxon>
        <taxon>Agaricales</taxon>
        <taxon>Marasmiineae</taxon>
        <taxon>Mycenaceae</taxon>
        <taxon>Favolaschia</taxon>
    </lineage>
</organism>